<dbReference type="EMBL" id="BSKO01000001">
    <property type="protein sequence ID" value="GLO65433.1"/>
    <property type="molecule type" value="Genomic_DNA"/>
</dbReference>
<feature type="transmembrane region" description="Helical" evidence="1">
    <location>
        <begin position="93"/>
        <end position="124"/>
    </location>
</feature>
<proteinExistence type="predicted"/>
<keyword evidence="1" id="KW-1133">Transmembrane helix</keyword>
<reference evidence="2 3" key="1">
    <citation type="submission" date="2023-02" db="EMBL/GenBank/DDBJ databases">
        <title>Oceanobacillus kimchii IFOP_LL358 isolated form Alexandrium catenella lab strain.</title>
        <authorList>
            <person name="Gajardo G."/>
            <person name="Ueki S."/>
            <person name="Maruyama F."/>
        </authorList>
    </citation>
    <scope>NUCLEOTIDE SEQUENCE [LARGE SCALE GENOMIC DNA]</scope>
    <source>
        <strain evidence="2 3">IFOP_LL358</strain>
    </source>
</reference>
<sequence>MRRKAERRLLFVGATWNLITSLLTIFSYNTWFQAQGKVALEGAEAESLVMGASMLDNISKVIMTFGLFVFVGAIINFLIAVKLKDNTIQKTFLIWIGVWTAIQLASMDILGFVIYLLVFIIYIAKNKAIRLSANAD</sequence>
<name>A0ABQ5TF03_9BACI</name>
<dbReference type="RefSeq" id="WP_215064243.1">
    <property type="nucleotide sequence ID" value="NZ_BSKO01000001.1"/>
</dbReference>
<evidence type="ECO:0000313" key="2">
    <source>
        <dbReference type="EMBL" id="GLO65433.1"/>
    </source>
</evidence>
<protein>
    <recommendedName>
        <fullName evidence="4">DUF4064 domain-containing protein</fullName>
    </recommendedName>
</protein>
<dbReference type="Proteomes" id="UP001275436">
    <property type="component" value="Unassembled WGS sequence"/>
</dbReference>
<organism evidence="2 3">
    <name type="scientific">Oceanobacillus kimchii</name>
    <dbReference type="NCBI Taxonomy" id="746691"/>
    <lineage>
        <taxon>Bacteria</taxon>
        <taxon>Bacillati</taxon>
        <taxon>Bacillota</taxon>
        <taxon>Bacilli</taxon>
        <taxon>Bacillales</taxon>
        <taxon>Bacillaceae</taxon>
        <taxon>Oceanobacillus</taxon>
    </lineage>
</organism>
<accession>A0ABQ5TF03</accession>
<feature type="transmembrane region" description="Helical" evidence="1">
    <location>
        <begin position="9"/>
        <end position="28"/>
    </location>
</feature>
<evidence type="ECO:0000313" key="3">
    <source>
        <dbReference type="Proteomes" id="UP001275436"/>
    </source>
</evidence>
<evidence type="ECO:0000256" key="1">
    <source>
        <dbReference type="SAM" id="Phobius"/>
    </source>
</evidence>
<keyword evidence="3" id="KW-1185">Reference proteome</keyword>
<gene>
    <name evidence="2" type="ORF">MACH08_12170</name>
</gene>
<comment type="caution">
    <text evidence="2">The sequence shown here is derived from an EMBL/GenBank/DDBJ whole genome shotgun (WGS) entry which is preliminary data.</text>
</comment>
<feature type="transmembrane region" description="Helical" evidence="1">
    <location>
        <begin position="61"/>
        <end position="81"/>
    </location>
</feature>
<evidence type="ECO:0008006" key="4">
    <source>
        <dbReference type="Google" id="ProtNLM"/>
    </source>
</evidence>
<keyword evidence="1" id="KW-0472">Membrane</keyword>
<keyword evidence="1" id="KW-0812">Transmembrane</keyword>